<dbReference type="GO" id="GO:0015232">
    <property type="term" value="F:heme transmembrane transporter activity"/>
    <property type="evidence" value="ECO:0007669"/>
    <property type="project" value="InterPro"/>
</dbReference>
<dbReference type="Pfam" id="PF01578">
    <property type="entry name" value="Cytochrom_C_asm"/>
    <property type="match status" value="1"/>
</dbReference>
<feature type="domain" description="Cytochrome c assembly protein" evidence="10">
    <location>
        <begin position="8"/>
        <end position="184"/>
    </location>
</feature>
<accession>A0A1I7GMT1</accession>
<keyword evidence="9" id="KW-1003">Cell membrane</keyword>
<evidence type="ECO:0000256" key="1">
    <source>
        <dbReference type="ARBA" id="ARBA00002442"/>
    </source>
</evidence>
<keyword evidence="9" id="KW-0997">Cell inner membrane</keyword>
<name>A0A1I7GMT1_9PROT</name>
<organism evidence="11 12">
    <name type="scientific">Nitrosomonas eutropha</name>
    <dbReference type="NCBI Taxonomy" id="916"/>
    <lineage>
        <taxon>Bacteria</taxon>
        <taxon>Pseudomonadati</taxon>
        <taxon>Pseudomonadota</taxon>
        <taxon>Betaproteobacteria</taxon>
        <taxon>Nitrosomonadales</taxon>
        <taxon>Nitrosomonadaceae</taxon>
        <taxon>Nitrosomonas</taxon>
    </lineage>
</organism>
<dbReference type="RefSeq" id="WP_074927582.1">
    <property type="nucleotide sequence ID" value="NZ_FPBL01000003.1"/>
</dbReference>
<comment type="similarity">
    <text evidence="3 9">Belongs to the CcmC/CycZ/HelC family.</text>
</comment>
<keyword evidence="5 9" id="KW-0812">Transmembrane</keyword>
<evidence type="ECO:0000256" key="7">
    <source>
        <dbReference type="ARBA" id="ARBA00022989"/>
    </source>
</evidence>
<dbReference type="PANTHER" id="PTHR30071:SF1">
    <property type="entry name" value="CYTOCHROME B_B6 PROTEIN-RELATED"/>
    <property type="match status" value="1"/>
</dbReference>
<dbReference type="GO" id="GO:0005886">
    <property type="term" value="C:plasma membrane"/>
    <property type="evidence" value="ECO:0007669"/>
    <property type="project" value="UniProtKB-SubCell"/>
</dbReference>
<dbReference type="OrthoDB" id="9778550at2"/>
<sequence length="247" mass="27859">MTINWFKYASPASFYFLAGRMVPYFATLAIIFLVVGLYIGFFVAPTDFQQGEAYRIIFIHVPAAWMSMFLYVIMAFWAGVGLAFNTRLSSMVASAIAPTGAMFAFLALWTGAWWGKPMWGTWWVWDARLTSELILFFLYIGFMSLQAAIDDPKRADKAGAVIALVGVVNVPIIYFSVQWWNTLHQGASVSLVQSPKMATAMLSGMLIMTLAAWMYSIVMILTRTRLIILERERHTAWVSELKEGVLE</sequence>
<evidence type="ECO:0000256" key="2">
    <source>
        <dbReference type="ARBA" id="ARBA00004141"/>
    </source>
</evidence>
<dbReference type="PANTHER" id="PTHR30071">
    <property type="entry name" value="HEME EXPORTER PROTEIN C"/>
    <property type="match status" value="1"/>
</dbReference>
<keyword evidence="6 9" id="KW-0201">Cytochrome c-type biogenesis</keyword>
<dbReference type="GO" id="GO:0017004">
    <property type="term" value="P:cytochrome complex assembly"/>
    <property type="evidence" value="ECO:0007669"/>
    <property type="project" value="UniProtKB-KW"/>
</dbReference>
<feature type="transmembrane region" description="Helical" evidence="9">
    <location>
        <begin position="161"/>
        <end position="180"/>
    </location>
</feature>
<evidence type="ECO:0000313" key="12">
    <source>
        <dbReference type="Proteomes" id="UP000183926"/>
    </source>
</evidence>
<evidence type="ECO:0000259" key="10">
    <source>
        <dbReference type="Pfam" id="PF01578"/>
    </source>
</evidence>
<feature type="transmembrane region" description="Helical" evidence="9">
    <location>
        <begin position="200"/>
        <end position="221"/>
    </location>
</feature>
<dbReference type="PRINTS" id="PR01386">
    <property type="entry name" value="CCMCBIOGNSIS"/>
</dbReference>
<dbReference type="InterPro" id="IPR045062">
    <property type="entry name" value="Cyt_c_biogenesis_CcsA/CcmC"/>
</dbReference>
<evidence type="ECO:0000256" key="6">
    <source>
        <dbReference type="ARBA" id="ARBA00022748"/>
    </source>
</evidence>
<dbReference type="NCBIfam" id="TIGR01191">
    <property type="entry name" value="ccmC"/>
    <property type="match status" value="1"/>
</dbReference>
<protein>
    <recommendedName>
        <fullName evidence="4 9">Heme exporter protein C</fullName>
    </recommendedName>
    <alternativeName>
        <fullName evidence="9">Cytochrome c-type biogenesis protein</fullName>
    </alternativeName>
</protein>
<comment type="function">
    <text evidence="1 9">Required for the export of heme to the periplasm for the biogenesis of c-type cytochromes.</text>
</comment>
<dbReference type="Proteomes" id="UP000183926">
    <property type="component" value="Unassembled WGS sequence"/>
</dbReference>
<feature type="transmembrane region" description="Helical" evidence="9">
    <location>
        <begin position="63"/>
        <end position="84"/>
    </location>
</feature>
<evidence type="ECO:0000256" key="3">
    <source>
        <dbReference type="ARBA" id="ARBA00005840"/>
    </source>
</evidence>
<evidence type="ECO:0000256" key="9">
    <source>
        <dbReference type="RuleBase" id="RU364092"/>
    </source>
</evidence>
<gene>
    <name evidence="9" type="primary">ccmC</name>
    <name evidence="11" type="ORF">SAMN05216339_10358</name>
</gene>
<proteinExistence type="inferred from homology"/>
<dbReference type="InterPro" id="IPR003557">
    <property type="entry name" value="Cyt_c_biogenesis_CcmC"/>
</dbReference>
<feature type="transmembrane region" description="Helical" evidence="9">
    <location>
        <begin position="21"/>
        <end position="43"/>
    </location>
</feature>
<keyword evidence="7 9" id="KW-1133">Transmembrane helix</keyword>
<feature type="transmembrane region" description="Helical" evidence="9">
    <location>
        <begin position="91"/>
        <end position="113"/>
    </location>
</feature>
<keyword evidence="8 9" id="KW-0472">Membrane</keyword>
<dbReference type="GO" id="GO:0020037">
    <property type="term" value="F:heme binding"/>
    <property type="evidence" value="ECO:0007669"/>
    <property type="project" value="InterPro"/>
</dbReference>
<keyword evidence="9" id="KW-0813">Transport</keyword>
<comment type="subcellular location">
    <subcellularLocation>
        <location evidence="9">Cell inner membrane</location>
    </subcellularLocation>
    <subcellularLocation>
        <location evidence="2">Membrane</location>
        <topology evidence="2">Multi-pass membrane protein</topology>
    </subcellularLocation>
</comment>
<feature type="transmembrane region" description="Helical" evidence="9">
    <location>
        <begin position="133"/>
        <end position="149"/>
    </location>
</feature>
<evidence type="ECO:0000256" key="4">
    <source>
        <dbReference type="ARBA" id="ARBA00016463"/>
    </source>
</evidence>
<dbReference type="InterPro" id="IPR002541">
    <property type="entry name" value="Cyt_c_assembly"/>
</dbReference>
<evidence type="ECO:0000256" key="8">
    <source>
        <dbReference type="ARBA" id="ARBA00023136"/>
    </source>
</evidence>
<evidence type="ECO:0000313" key="11">
    <source>
        <dbReference type="EMBL" id="SFU49641.1"/>
    </source>
</evidence>
<reference evidence="11 12" key="1">
    <citation type="submission" date="2016-10" db="EMBL/GenBank/DDBJ databases">
        <authorList>
            <person name="de Groot N.N."/>
        </authorList>
    </citation>
    <scope>NUCLEOTIDE SEQUENCE [LARGE SCALE GENOMIC DNA]</scope>
    <source>
        <strain evidence="11 12">Nm24</strain>
    </source>
</reference>
<dbReference type="AlphaFoldDB" id="A0A1I7GMT1"/>
<dbReference type="EMBL" id="FPBL01000003">
    <property type="protein sequence ID" value="SFU49641.1"/>
    <property type="molecule type" value="Genomic_DNA"/>
</dbReference>
<evidence type="ECO:0000256" key="5">
    <source>
        <dbReference type="ARBA" id="ARBA00022692"/>
    </source>
</evidence>